<dbReference type="AlphaFoldDB" id="A0A7J6KT36"/>
<sequence>KTEPDEEELFDKDRIYGGMQPSGSIPAQSFIEQVRPLADDYRVFLDPQGLKYTGPQETDSDRCKTIGDLGCFLAMNHFAFIILFARTLAEDPVEDLSAEIRASGYPTSIGGHYEKPIGLCTTYHDVVTDCSCVCGSEPRTFTKNGYSVGAVCAPRTCLSFADCPPGPQGDYERPRGVCTYQANGVVTGCSCLSSETDPVVNIHNGYSTGAVCAPRRMFTTCPIRSLIKTYVKVDGRCYTSCTGDRSCNWPSRCENNAVLGEVCFYPQWAD</sequence>
<feature type="compositionally biased region" description="Acidic residues" evidence="1">
    <location>
        <begin position="1"/>
        <end position="10"/>
    </location>
</feature>
<accession>A0A7J6KT36</accession>
<proteinExistence type="predicted"/>
<organism evidence="2 3">
    <name type="scientific">Perkinsus chesapeaki</name>
    <name type="common">Clam parasite</name>
    <name type="synonym">Perkinsus andrewsi</name>
    <dbReference type="NCBI Taxonomy" id="330153"/>
    <lineage>
        <taxon>Eukaryota</taxon>
        <taxon>Sar</taxon>
        <taxon>Alveolata</taxon>
        <taxon>Perkinsozoa</taxon>
        <taxon>Perkinsea</taxon>
        <taxon>Perkinsida</taxon>
        <taxon>Perkinsidae</taxon>
        <taxon>Perkinsus</taxon>
    </lineage>
</organism>
<evidence type="ECO:0000256" key="1">
    <source>
        <dbReference type="SAM" id="MobiDB-lite"/>
    </source>
</evidence>
<evidence type="ECO:0000313" key="2">
    <source>
        <dbReference type="EMBL" id="KAF4649711.1"/>
    </source>
</evidence>
<feature type="non-terminal residue" evidence="2">
    <location>
        <position position="1"/>
    </location>
</feature>
<comment type="caution">
    <text evidence="2">The sequence shown here is derived from an EMBL/GenBank/DDBJ whole genome shotgun (WGS) entry which is preliminary data.</text>
</comment>
<reference evidence="2 3" key="1">
    <citation type="submission" date="2020-04" db="EMBL/GenBank/DDBJ databases">
        <title>Perkinsus chesapeaki whole genome sequence.</title>
        <authorList>
            <person name="Bogema D.R."/>
        </authorList>
    </citation>
    <scope>NUCLEOTIDE SEQUENCE [LARGE SCALE GENOMIC DNA]</scope>
    <source>
        <strain evidence="2">ATCC PRA-425</strain>
    </source>
</reference>
<dbReference type="EMBL" id="JAAPAO010001448">
    <property type="protein sequence ID" value="KAF4649711.1"/>
    <property type="molecule type" value="Genomic_DNA"/>
</dbReference>
<protein>
    <submittedName>
        <fullName evidence="2">Uncharacterized protein</fullName>
    </submittedName>
</protein>
<keyword evidence="3" id="KW-1185">Reference proteome</keyword>
<gene>
    <name evidence="2" type="ORF">FOL47_001790</name>
</gene>
<evidence type="ECO:0000313" key="3">
    <source>
        <dbReference type="Proteomes" id="UP000591131"/>
    </source>
</evidence>
<name>A0A7J6KT36_PERCH</name>
<dbReference type="Proteomes" id="UP000591131">
    <property type="component" value="Unassembled WGS sequence"/>
</dbReference>
<feature type="region of interest" description="Disordered" evidence="1">
    <location>
        <begin position="1"/>
        <end position="23"/>
    </location>
</feature>